<dbReference type="EMBL" id="UGOD01000001">
    <property type="protein sequence ID" value="STX51410.1"/>
    <property type="molecule type" value="Genomic_DNA"/>
</dbReference>
<dbReference type="OrthoDB" id="7068848at2"/>
<name>A0A378JN27_9GAMM</name>
<proteinExistence type="predicted"/>
<accession>A0A378JN27</accession>
<sequence length="58" mass="6711">MNHLKNKENQPKKSDLNSKKSDEEIIDETLKETFPASDAPSWYGGKDIKNRYNPDFTP</sequence>
<reference evidence="2 3" key="1">
    <citation type="submission" date="2018-06" db="EMBL/GenBank/DDBJ databases">
        <authorList>
            <consortium name="Pathogen Informatics"/>
            <person name="Doyle S."/>
        </authorList>
    </citation>
    <scope>NUCLEOTIDE SEQUENCE [LARGE SCALE GENOMIC DNA]</scope>
    <source>
        <strain evidence="2 3">NCTC13316</strain>
    </source>
</reference>
<dbReference type="RefSeq" id="WP_160116174.1">
    <property type="nucleotide sequence ID" value="NZ_CAAAHP010000001.1"/>
</dbReference>
<evidence type="ECO:0000313" key="3">
    <source>
        <dbReference type="Proteomes" id="UP000254794"/>
    </source>
</evidence>
<evidence type="ECO:0000313" key="2">
    <source>
        <dbReference type="EMBL" id="STX51410.1"/>
    </source>
</evidence>
<gene>
    <name evidence="2" type="ORF">NCTC13316_01505</name>
</gene>
<feature type="region of interest" description="Disordered" evidence="1">
    <location>
        <begin position="1"/>
        <end position="58"/>
    </location>
</feature>
<feature type="compositionally biased region" description="Basic and acidic residues" evidence="1">
    <location>
        <begin position="1"/>
        <end position="31"/>
    </location>
</feature>
<dbReference type="Proteomes" id="UP000254794">
    <property type="component" value="Unassembled WGS sequence"/>
</dbReference>
<keyword evidence="3" id="KW-1185">Reference proteome</keyword>
<evidence type="ECO:0000256" key="1">
    <source>
        <dbReference type="SAM" id="MobiDB-lite"/>
    </source>
</evidence>
<dbReference type="AlphaFoldDB" id="A0A378JN27"/>
<protein>
    <submittedName>
        <fullName evidence="2">Uncharacterized protein</fullName>
    </submittedName>
</protein>
<organism evidence="2 3">
    <name type="scientific">Legionella busanensis</name>
    <dbReference type="NCBI Taxonomy" id="190655"/>
    <lineage>
        <taxon>Bacteria</taxon>
        <taxon>Pseudomonadati</taxon>
        <taxon>Pseudomonadota</taxon>
        <taxon>Gammaproteobacteria</taxon>
        <taxon>Legionellales</taxon>
        <taxon>Legionellaceae</taxon>
        <taxon>Legionella</taxon>
    </lineage>
</organism>